<accession>A0ABD5PR85</accession>
<protein>
    <recommendedName>
        <fullName evidence="3">DNA primase/polymerase bifunctional N-terminal domain-containing protein</fullName>
    </recommendedName>
</protein>
<sequence>MQLQESEIASNELLHSLKQRDRWACFNADKEPIDPASGRAVDVLKTQEHHMSYQEAQLAYADHEAPEGVGFAMGLDDELVLIDLDDCLDNELRFTNDASKDIFTTVNSYTEVSVGGHGLHILASGYNLESEYGHAKNFPVELFDGQKFFTFTGRHIKSPHDVQERASELATIHRRYSPWVSYKEWLRQKDR</sequence>
<proteinExistence type="predicted"/>
<gene>
    <name evidence="1" type="ORF">ACFO5R_14175</name>
</gene>
<dbReference type="Proteomes" id="UP001595898">
    <property type="component" value="Unassembled WGS sequence"/>
</dbReference>
<comment type="caution">
    <text evidence="1">The sequence shown here is derived from an EMBL/GenBank/DDBJ whole genome shotgun (WGS) entry which is preliminary data.</text>
</comment>
<name>A0ABD5PR85_9EURY</name>
<evidence type="ECO:0000313" key="1">
    <source>
        <dbReference type="EMBL" id="MFC4543072.1"/>
    </source>
</evidence>
<organism evidence="1 2">
    <name type="scientific">Halosolutus amylolyticus</name>
    <dbReference type="NCBI Taxonomy" id="2932267"/>
    <lineage>
        <taxon>Archaea</taxon>
        <taxon>Methanobacteriati</taxon>
        <taxon>Methanobacteriota</taxon>
        <taxon>Stenosarchaea group</taxon>
        <taxon>Halobacteria</taxon>
        <taxon>Halobacteriales</taxon>
        <taxon>Natrialbaceae</taxon>
        <taxon>Halosolutus</taxon>
    </lineage>
</organism>
<reference evidence="1 2" key="1">
    <citation type="journal article" date="2019" name="Int. J. Syst. Evol. Microbiol.">
        <title>The Global Catalogue of Microorganisms (GCM) 10K type strain sequencing project: providing services to taxonomists for standard genome sequencing and annotation.</title>
        <authorList>
            <consortium name="The Broad Institute Genomics Platform"/>
            <consortium name="The Broad Institute Genome Sequencing Center for Infectious Disease"/>
            <person name="Wu L."/>
            <person name="Ma J."/>
        </authorList>
    </citation>
    <scope>NUCLEOTIDE SEQUENCE [LARGE SCALE GENOMIC DNA]</scope>
    <source>
        <strain evidence="1 2">WLHS5</strain>
    </source>
</reference>
<keyword evidence="2" id="KW-1185">Reference proteome</keyword>
<evidence type="ECO:0000313" key="2">
    <source>
        <dbReference type="Proteomes" id="UP001595898"/>
    </source>
</evidence>
<dbReference type="AlphaFoldDB" id="A0ABD5PR85"/>
<dbReference type="GeneID" id="73500028"/>
<evidence type="ECO:0008006" key="3">
    <source>
        <dbReference type="Google" id="ProtNLM"/>
    </source>
</evidence>
<dbReference type="EMBL" id="JBHSFA010000007">
    <property type="protein sequence ID" value="MFC4543072.1"/>
    <property type="molecule type" value="Genomic_DNA"/>
</dbReference>
<dbReference type="RefSeq" id="WP_250140241.1">
    <property type="nucleotide sequence ID" value="NZ_JALIQP010000002.1"/>
</dbReference>